<dbReference type="HOGENOM" id="CLU_258326_0_0_1"/>
<protein>
    <recommendedName>
        <fullName evidence="5">PHD-finger protein</fullName>
    </recommendedName>
</protein>
<organism evidence="3 4">
    <name type="scientific">Tetrahymena thermophila (strain SB210)</name>
    <dbReference type="NCBI Taxonomy" id="312017"/>
    <lineage>
        <taxon>Eukaryota</taxon>
        <taxon>Sar</taxon>
        <taxon>Alveolata</taxon>
        <taxon>Ciliophora</taxon>
        <taxon>Intramacronucleata</taxon>
        <taxon>Oligohymenophorea</taxon>
        <taxon>Hymenostomatida</taxon>
        <taxon>Tetrahymenina</taxon>
        <taxon>Tetrahymenidae</taxon>
        <taxon>Tetrahymena</taxon>
    </lineage>
</organism>
<feature type="compositionally biased region" description="Basic residues" evidence="2">
    <location>
        <begin position="615"/>
        <end position="632"/>
    </location>
</feature>
<feature type="region of interest" description="Disordered" evidence="2">
    <location>
        <begin position="538"/>
        <end position="692"/>
    </location>
</feature>
<name>Q23TF1_TETTS</name>
<feature type="compositionally biased region" description="Acidic residues" evidence="2">
    <location>
        <begin position="1252"/>
        <end position="1262"/>
    </location>
</feature>
<feature type="compositionally biased region" description="Acidic residues" evidence="2">
    <location>
        <begin position="1074"/>
        <end position="1091"/>
    </location>
</feature>
<dbReference type="GeneID" id="7827142"/>
<feature type="coiled-coil region" evidence="1">
    <location>
        <begin position="186"/>
        <end position="213"/>
    </location>
</feature>
<dbReference type="OrthoDB" id="305770at2759"/>
<dbReference type="RefSeq" id="XP_001020000.2">
    <property type="nucleotide sequence ID" value="XM_001020000.3"/>
</dbReference>
<dbReference type="Proteomes" id="UP000009168">
    <property type="component" value="Unassembled WGS sequence"/>
</dbReference>
<dbReference type="EMBL" id="GG662636">
    <property type="protein sequence ID" value="EAR99755.2"/>
    <property type="molecule type" value="Genomic_DNA"/>
</dbReference>
<dbReference type="InParanoid" id="Q23TF1"/>
<accession>Q23TF1</accession>
<feature type="compositionally biased region" description="Low complexity" evidence="2">
    <location>
        <begin position="1092"/>
        <end position="1117"/>
    </location>
</feature>
<feature type="region of interest" description="Disordered" evidence="2">
    <location>
        <begin position="443"/>
        <end position="525"/>
    </location>
</feature>
<keyword evidence="1" id="KW-0175">Coiled coil</keyword>
<feature type="compositionally biased region" description="Low complexity" evidence="2">
    <location>
        <begin position="664"/>
        <end position="692"/>
    </location>
</feature>
<feature type="compositionally biased region" description="Polar residues" evidence="2">
    <location>
        <begin position="1270"/>
        <end position="1284"/>
    </location>
</feature>
<gene>
    <name evidence="3" type="ORF">TTHERM_00666310</name>
</gene>
<feature type="compositionally biased region" description="Basic and acidic residues" evidence="2">
    <location>
        <begin position="1170"/>
        <end position="1191"/>
    </location>
</feature>
<feature type="compositionally biased region" description="Acidic residues" evidence="2">
    <location>
        <begin position="1232"/>
        <end position="1245"/>
    </location>
</feature>
<feature type="region of interest" description="Disordered" evidence="2">
    <location>
        <begin position="1025"/>
        <end position="1344"/>
    </location>
</feature>
<keyword evidence="4" id="KW-1185">Reference proteome</keyword>
<feature type="compositionally biased region" description="Polar residues" evidence="2">
    <location>
        <begin position="443"/>
        <end position="468"/>
    </location>
</feature>
<evidence type="ECO:0000256" key="2">
    <source>
        <dbReference type="SAM" id="MobiDB-lite"/>
    </source>
</evidence>
<dbReference type="KEGG" id="tet:TTHERM_00666310"/>
<feature type="compositionally biased region" description="Low complexity" evidence="2">
    <location>
        <begin position="1313"/>
        <end position="1344"/>
    </location>
</feature>
<sequence length="1344" mass="155470">MSDDQHTLQELQMSNKFLPQQLLQQLQQNPNFLALFQQQQQHQNMQQQQQKQQQLQQLINQQIIGQQQQQQLGIPLAQLNQLNQQQLIQQIAKIGLGNNVQPQILPNDRNQILMYQLQQSQQKLNQQQQQPQFQNAATNQLYPNLIQQQQQQQLYQQQGVNNSLNAANIGFDRNALVADLQQQYVAQQQQLLLQQIQQQKQQQQQQQQAQHHQLQSPDISDSQNMMLLDQRFQQIPQQNRQAMLINDLLNNTNSVQKQPFQQIAALGLTQNLIQQQKIVLDDEQADEEQQYSLNQQDLELQQKSRILKNQFQLANLGRENQVINLEDNSDVVYESGIQAAQKQKLQQQQQQEYILQQQMQQQQNIGAQFSQNQYLQMIIQKINEDPSILQKNPTLQNVIANILSSQLKGGDMNDQRMKELFMVLGQNGLIALDQVKVEDVNSRNYNSVNQTKKVGNQNDSHSVSMSESPTKKRPKKSDDFKSTMIQEQDIQVIDDDDDEPIQPQKQQSNQSNGTQNSKNKPQQDSVKRNEDLLMQVLNNNTKGKQDTKKNNKAQSELVINEASNEDQNNKEGENLEIEEQEKDEANKNNEIIEENEEDEEGDDEEDEEEDEGKNKKLQKGQKSTANRKKGNKKDKNDGYLSNEEEDNEKSDAKSKAGDKKNKKSSNNNNLNNSNSKSANNSSNTTQSKQNQNQVVPKVCSNNFCKKAPINLQKANSKSTEGKFYWFCQQCFECFNKGYHCDYCEQVYENNESCADVKEWVGCESCSKWNHVDCEAAFRNDAKIKKIYKSKDFKYYCQKCDQKKNKKQNNPSNNSPQVNNVQGNGATGSSTNIGSVQNIQVNSSNQNQNNSTNQSQGKKTRNRLNNSNQIGSQTQWDEPENKQSTKKVTPSKRRQAALGNASTSQVPSDNEKMSTHTGDFKQKNNDQYKEYQYDISQPYKKRIESKFQPKEQSQEILPSRKKYTHQYPHHNFNYFQYFINELAFGVKLILSDDFIKSDLDKFRCCIDEEFKEKYEEEQRIRELNRKKKEEAEQERIKLSQQRKLQHQQKMKERQQNNEEEDDDNEDQDSENRNDNDDDGAEGDDSNGEDDDGNNNQQNSSNNRNQITTRRANTRRAQALAEQEKNGDEDKDDETHNSNQKGRNRRNADEKRSKFGQKQKAPSNEDEEGKDENDNKSENNNDWEGSNHGDYQKTRTRKRANLNKRSMFHQQPSTNNIDDDQNTDVKLRSGTQMDIEDEQEENNDDENNNNNDEFNSDDDQNEDDQDKKNTRGKSTVNQRNTRSKTGNHPPGYNNFNSYRTKLRVTPEKNKLRNGSSNTNNSNSASNQNQSSATTTTRSGRTAGNKY</sequence>
<evidence type="ECO:0000256" key="1">
    <source>
        <dbReference type="SAM" id="Coils"/>
    </source>
</evidence>
<proteinExistence type="predicted"/>
<feature type="compositionally biased region" description="Basic and acidic residues" evidence="2">
    <location>
        <begin position="1120"/>
        <end position="1134"/>
    </location>
</feature>
<feature type="compositionally biased region" description="Basic and acidic residues" evidence="2">
    <location>
        <begin position="908"/>
        <end position="926"/>
    </location>
</feature>
<dbReference type="STRING" id="312017.Q23TF1"/>
<feature type="region of interest" description="Disordered" evidence="2">
    <location>
        <begin position="803"/>
        <end position="926"/>
    </location>
</feature>
<feature type="compositionally biased region" description="Acidic residues" evidence="2">
    <location>
        <begin position="591"/>
        <end position="611"/>
    </location>
</feature>
<dbReference type="eggNOG" id="ENOG502R2Y1">
    <property type="taxonomic scope" value="Eukaryota"/>
</dbReference>
<feature type="compositionally biased region" description="Polar residues" evidence="2">
    <location>
        <begin position="862"/>
        <end position="875"/>
    </location>
</feature>
<evidence type="ECO:0008006" key="5">
    <source>
        <dbReference type="Google" id="ProtNLM"/>
    </source>
</evidence>
<dbReference type="SUPFAM" id="SSF57903">
    <property type="entry name" value="FYVE/PHD zinc finger"/>
    <property type="match status" value="1"/>
</dbReference>
<feature type="compositionally biased region" description="Basic and acidic residues" evidence="2">
    <location>
        <begin position="649"/>
        <end position="659"/>
    </location>
</feature>
<evidence type="ECO:0000313" key="3">
    <source>
        <dbReference type="EMBL" id="EAR99755.2"/>
    </source>
</evidence>
<feature type="compositionally biased region" description="Low complexity" evidence="2">
    <location>
        <begin position="834"/>
        <end position="855"/>
    </location>
</feature>
<feature type="compositionally biased region" description="Acidic residues" evidence="2">
    <location>
        <begin position="1056"/>
        <end position="1067"/>
    </location>
</feature>
<dbReference type="InterPro" id="IPR011011">
    <property type="entry name" value="Znf_FYVE_PHD"/>
</dbReference>
<evidence type="ECO:0000313" key="4">
    <source>
        <dbReference type="Proteomes" id="UP000009168"/>
    </source>
</evidence>
<dbReference type="CDD" id="cd15615">
    <property type="entry name" value="PHD_ARID4_like"/>
    <property type="match status" value="1"/>
</dbReference>
<reference evidence="4" key="1">
    <citation type="journal article" date="2006" name="PLoS Biol.">
        <title>Macronuclear genome sequence of the ciliate Tetrahymena thermophila, a model eukaryote.</title>
        <authorList>
            <person name="Eisen J.A."/>
            <person name="Coyne R.S."/>
            <person name="Wu M."/>
            <person name="Wu D."/>
            <person name="Thiagarajan M."/>
            <person name="Wortman J.R."/>
            <person name="Badger J.H."/>
            <person name="Ren Q."/>
            <person name="Amedeo P."/>
            <person name="Jones K.M."/>
            <person name="Tallon L.J."/>
            <person name="Delcher A.L."/>
            <person name="Salzberg S.L."/>
            <person name="Silva J.C."/>
            <person name="Haas B.J."/>
            <person name="Majoros W.H."/>
            <person name="Farzad M."/>
            <person name="Carlton J.M."/>
            <person name="Smith R.K. Jr."/>
            <person name="Garg J."/>
            <person name="Pearlman R.E."/>
            <person name="Karrer K.M."/>
            <person name="Sun L."/>
            <person name="Manning G."/>
            <person name="Elde N.C."/>
            <person name="Turkewitz A.P."/>
            <person name="Asai D.J."/>
            <person name="Wilkes D.E."/>
            <person name="Wang Y."/>
            <person name="Cai H."/>
            <person name="Collins K."/>
            <person name="Stewart B.A."/>
            <person name="Lee S.R."/>
            <person name="Wilamowska K."/>
            <person name="Weinberg Z."/>
            <person name="Ruzzo W.L."/>
            <person name="Wloga D."/>
            <person name="Gaertig J."/>
            <person name="Frankel J."/>
            <person name="Tsao C.-C."/>
            <person name="Gorovsky M.A."/>
            <person name="Keeling P.J."/>
            <person name="Waller R.F."/>
            <person name="Patron N.J."/>
            <person name="Cherry J.M."/>
            <person name="Stover N.A."/>
            <person name="Krieger C.J."/>
            <person name="del Toro C."/>
            <person name="Ryder H.F."/>
            <person name="Williamson S.C."/>
            <person name="Barbeau R.A."/>
            <person name="Hamilton E.P."/>
            <person name="Orias E."/>
        </authorList>
    </citation>
    <scope>NUCLEOTIDE SEQUENCE [LARGE SCALE GENOMIC DNA]</scope>
    <source>
        <strain evidence="4">SB210</strain>
    </source>
</reference>
<feature type="compositionally biased region" description="Low complexity" evidence="2">
    <location>
        <begin position="501"/>
        <end position="520"/>
    </location>
</feature>
<feature type="compositionally biased region" description="Low complexity" evidence="2">
    <location>
        <begin position="807"/>
        <end position="823"/>
    </location>
</feature>
<feature type="compositionally biased region" description="Basic and acidic residues" evidence="2">
    <location>
        <begin position="1025"/>
        <end position="1036"/>
    </location>
</feature>